<organism evidence="1 2">
    <name type="scientific">Austwickia chelonae NBRC 105200</name>
    <dbReference type="NCBI Taxonomy" id="1184607"/>
    <lineage>
        <taxon>Bacteria</taxon>
        <taxon>Bacillati</taxon>
        <taxon>Actinomycetota</taxon>
        <taxon>Actinomycetes</taxon>
        <taxon>Micrococcales</taxon>
        <taxon>Dermatophilaceae</taxon>
        <taxon>Austwickia</taxon>
    </lineage>
</organism>
<dbReference type="EMBL" id="BAGZ01000008">
    <property type="protein sequence ID" value="GAB78190.1"/>
    <property type="molecule type" value="Genomic_DNA"/>
</dbReference>
<evidence type="ECO:0000313" key="2">
    <source>
        <dbReference type="Proteomes" id="UP000008495"/>
    </source>
</evidence>
<proteinExistence type="predicted"/>
<keyword evidence="2" id="KW-1185">Reference proteome</keyword>
<name>K6VS75_9MICO</name>
<protein>
    <submittedName>
        <fullName evidence="1">Uncharacterized protein</fullName>
    </submittedName>
</protein>
<sequence>MNQETTFPTQVTDLLLAIAAHIGDAGQSLTIQARYARMARYSLTYIDLDVPECCELGTWEDGPLDIKPLVTDKDGEPVGEVPVWVSSGRTTLLEQA</sequence>
<dbReference type="AlphaFoldDB" id="K6VS75"/>
<dbReference type="Proteomes" id="UP000008495">
    <property type="component" value="Unassembled WGS sequence"/>
</dbReference>
<dbReference type="RefSeq" id="WP_006502945.1">
    <property type="nucleotide sequence ID" value="NZ_BAGZ01000008.1"/>
</dbReference>
<reference evidence="1 2" key="1">
    <citation type="submission" date="2012-08" db="EMBL/GenBank/DDBJ databases">
        <title>Whole genome shotgun sequence of Austwickia chelonae NBRC 105200.</title>
        <authorList>
            <person name="Yoshida I."/>
            <person name="Hosoyama A."/>
            <person name="Tsuchikane K."/>
            <person name="Katsumata H."/>
            <person name="Ando Y."/>
            <person name="Ohji S."/>
            <person name="Hamada M."/>
            <person name="Tamura T."/>
            <person name="Yamazoe A."/>
            <person name="Yamazaki S."/>
            <person name="Fujita N."/>
        </authorList>
    </citation>
    <scope>NUCLEOTIDE SEQUENCE [LARGE SCALE GENOMIC DNA]</scope>
    <source>
        <strain evidence="1 2">NBRC 105200</strain>
    </source>
</reference>
<accession>K6VS75</accession>
<gene>
    <name evidence="1" type="ORF">AUCHE_08_04350</name>
</gene>
<comment type="caution">
    <text evidence="1">The sequence shown here is derived from an EMBL/GenBank/DDBJ whole genome shotgun (WGS) entry which is preliminary data.</text>
</comment>
<evidence type="ECO:0000313" key="1">
    <source>
        <dbReference type="EMBL" id="GAB78190.1"/>
    </source>
</evidence>